<dbReference type="Gene3D" id="3.30.870.10">
    <property type="entry name" value="Endonuclease Chain A"/>
    <property type="match status" value="1"/>
</dbReference>
<proteinExistence type="predicted"/>
<evidence type="ECO:0000313" key="2">
    <source>
        <dbReference type="EMBL" id="KXV00401.1"/>
    </source>
</evidence>
<dbReference type="PATRIC" id="fig|178900.5.peg.2048"/>
<dbReference type="RefSeq" id="WP_062247816.1">
    <property type="nucleotide sequence ID" value="NZ_LHZA01000098.1"/>
</dbReference>
<organism evidence="2 3">
    <name type="scientific">Acetobacter cerevisiae</name>
    <dbReference type="NCBI Taxonomy" id="178900"/>
    <lineage>
        <taxon>Bacteria</taxon>
        <taxon>Pseudomonadati</taxon>
        <taxon>Pseudomonadota</taxon>
        <taxon>Alphaproteobacteria</taxon>
        <taxon>Acetobacterales</taxon>
        <taxon>Acetobacteraceae</taxon>
        <taxon>Acetobacter</taxon>
    </lineage>
</organism>
<evidence type="ECO:0000256" key="1">
    <source>
        <dbReference type="SAM" id="MobiDB-lite"/>
    </source>
</evidence>
<evidence type="ECO:0000313" key="3">
    <source>
        <dbReference type="Proteomes" id="UP000075473"/>
    </source>
</evidence>
<dbReference type="AlphaFoldDB" id="A0A149QT13"/>
<gene>
    <name evidence="2" type="ORF">AD928_01995</name>
</gene>
<comment type="caution">
    <text evidence="2">The sequence shown here is derived from an EMBL/GenBank/DDBJ whole genome shotgun (WGS) entry which is preliminary data.</text>
</comment>
<accession>A0A149QT13</accession>
<sequence length="649" mass="73916">MKLLEELKRRVTSMRPLRRAWFTTFNLDIEFLETFVLPATIGAEPPRNRIEFEQLQQELTDKGTDFRVFCDPRFIDTNRIKRTCIPVHAIRPDRLSGRFGERSLFHPKVIYLEDVDGRRMIGAGSANLTLSGWGHNLEAFTFREIKSLANYREIRQFFGALCDAADIPEHTKLVQRRGLSREPENWRFVHSFQAKPFAAQLLNGASEPDIVVWSPYLPRDLAGFIGKLQTSTAIDSLRVHLVPDRIQNKFLRTEWSEELGQLIQNGQLTFYESPVERDPRAELCHAKIWKIGKHLAVGSWNFTGPGCNNLCDDKGKWSPENNVEAGLIIDDANDWRLAHGNRLRLGADDCAPAELLAEEALDPPDLPPFDLHVTFDWHAQAYAFSGVWLAKGAHDGYSLRLPGVQAPVPLKWNRSDEPVQPARLRIDDSALLRDRVFRVHQDGNEVHRGLVYEKNLEFRRAQTFNSLKDLLDAFILGDDPGSLTDLPLRGPDDSDSFPDDTPGQPDGGSELLGREISEHSSISYFRLFKSMHDYRARYSAAKLDKLEQLEKLVFVAPGCLLELVEKTRDALQLHERPVFNWFLANEVAAIGKEVQWLRRKLARDARDHEPGYSPAPKSRWDSLAISLPDPPSDVATEYVALVRSQSDYE</sequence>
<reference evidence="2 3" key="1">
    <citation type="submission" date="2015-06" db="EMBL/GenBank/DDBJ databases">
        <title>Improved classification and identification of acetic acid bacteria using matrix-assisted laser desorption/ionization time-of-flight mass spectrometry; Gluconobacter nephelii and Gluconobacter uchimurae are later heterotypic synonyms of Gluconobacter japonicus and Gluconobacter oxydans, respectively.</title>
        <authorList>
            <person name="Li L."/>
            <person name="Cleenwerck I."/>
            <person name="De Vuyst L."/>
            <person name="Vandamme P."/>
        </authorList>
    </citation>
    <scope>NUCLEOTIDE SEQUENCE [LARGE SCALE GENOMIC DNA]</scope>
    <source>
        <strain evidence="2 3">LMG 1625</strain>
    </source>
</reference>
<evidence type="ECO:0008006" key="4">
    <source>
        <dbReference type="Google" id="ProtNLM"/>
    </source>
</evidence>
<protein>
    <recommendedName>
        <fullName evidence="4">Phospholipase D-like domain-containing protein</fullName>
    </recommendedName>
</protein>
<feature type="region of interest" description="Disordered" evidence="1">
    <location>
        <begin position="485"/>
        <end position="512"/>
    </location>
</feature>
<dbReference type="EMBL" id="LHZA01000098">
    <property type="protein sequence ID" value="KXV00401.1"/>
    <property type="molecule type" value="Genomic_DNA"/>
</dbReference>
<dbReference type="Proteomes" id="UP000075473">
    <property type="component" value="Unassembled WGS sequence"/>
</dbReference>
<name>A0A149QT13_9PROT</name>